<evidence type="ECO:0000259" key="1">
    <source>
        <dbReference type="PROSITE" id="PS50075"/>
    </source>
</evidence>
<dbReference type="Proteomes" id="UP001144397">
    <property type="component" value="Unassembled WGS sequence"/>
</dbReference>
<dbReference type="PROSITE" id="PS50075">
    <property type="entry name" value="CARRIER"/>
    <property type="match status" value="1"/>
</dbReference>
<dbReference type="EMBL" id="BSDO01000008">
    <property type="protein sequence ID" value="GLI24744.1"/>
    <property type="molecule type" value="Genomic_DNA"/>
</dbReference>
<dbReference type="AlphaFoldDB" id="A0A9W6CSV9"/>
<proteinExistence type="predicted"/>
<dbReference type="Proteomes" id="UP001245370">
    <property type="component" value="Unassembled WGS sequence"/>
</dbReference>
<comment type="caution">
    <text evidence="2">The sequence shown here is derived from an EMBL/GenBank/DDBJ whole genome shotgun (WGS) entry which is preliminary data.</text>
</comment>
<evidence type="ECO:0000313" key="4">
    <source>
        <dbReference type="Proteomes" id="UP001144397"/>
    </source>
</evidence>
<feature type="domain" description="Carrier" evidence="1">
    <location>
        <begin position="18"/>
        <end position="96"/>
    </location>
</feature>
<reference evidence="3 5" key="2">
    <citation type="submission" date="2023-07" db="EMBL/GenBank/DDBJ databases">
        <title>Genomic Encyclopedia of Type Strains, Phase IV (KMG-IV): sequencing the most valuable type-strain genomes for metagenomic binning, comparative biology and taxonomic classification.</title>
        <authorList>
            <person name="Goeker M."/>
        </authorList>
    </citation>
    <scope>NUCLEOTIDE SEQUENCE [LARGE SCALE GENOMIC DNA]</scope>
    <source>
        <strain evidence="3 5">DSM 338</strain>
    </source>
</reference>
<reference evidence="2" key="1">
    <citation type="submission" date="2022-12" db="EMBL/GenBank/DDBJ databases">
        <title>Reference genome sequencing for broad-spectrum identification of bacterial and archaeal isolates by mass spectrometry.</title>
        <authorList>
            <person name="Sekiguchi Y."/>
            <person name="Tourlousse D.M."/>
        </authorList>
    </citation>
    <scope>NUCLEOTIDE SEQUENCE</scope>
    <source>
        <strain evidence="2">301</strain>
    </source>
</reference>
<dbReference type="InterPro" id="IPR009081">
    <property type="entry name" value="PP-bd_ACP"/>
</dbReference>
<sequence length="105" mass="11292">MSANLPDDARPSDAWPSSVEPELVARLVDLIAKEGMLDRTAMKPAATLDELDFDSIEAVMVINAIEQAFDIEIGSGLRWGEARNLGELVALLADSVKRATPALQS</sequence>
<accession>A0A9W6CSV9</accession>
<dbReference type="RefSeq" id="WP_169123154.1">
    <property type="nucleotide sequence ID" value="NZ_BSDO01000008.1"/>
</dbReference>
<dbReference type="GeneID" id="95765193"/>
<dbReference type="Gene3D" id="1.10.1200.10">
    <property type="entry name" value="ACP-like"/>
    <property type="match status" value="1"/>
</dbReference>
<keyword evidence="5" id="KW-1185">Reference proteome</keyword>
<evidence type="ECO:0000313" key="3">
    <source>
        <dbReference type="EMBL" id="MDR6335579.1"/>
    </source>
</evidence>
<organism evidence="2 4">
    <name type="scientific">Xanthobacter flavus</name>
    <dbReference type="NCBI Taxonomy" id="281"/>
    <lineage>
        <taxon>Bacteria</taxon>
        <taxon>Pseudomonadati</taxon>
        <taxon>Pseudomonadota</taxon>
        <taxon>Alphaproteobacteria</taxon>
        <taxon>Hyphomicrobiales</taxon>
        <taxon>Xanthobacteraceae</taxon>
        <taxon>Xanthobacter</taxon>
    </lineage>
</organism>
<protein>
    <submittedName>
        <fullName evidence="3">Acyl carrier protein</fullName>
    </submittedName>
</protein>
<gene>
    <name evidence="3" type="ORF">GGQ86_004075</name>
    <name evidence="2" type="ORF">XFLAVUS301_44180</name>
</gene>
<evidence type="ECO:0000313" key="5">
    <source>
        <dbReference type="Proteomes" id="UP001245370"/>
    </source>
</evidence>
<dbReference type="InterPro" id="IPR036736">
    <property type="entry name" value="ACP-like_sf"/>
</dbReference>
<dbReference type="Pfam" id="PF00550">
    <property type="entry name" value="PP-binding"/>
    <property type="match status" value="1"/>
</dbReference>
<evidence type="ECO:0000313" key="2">
    <source>
        <dbReference type="EMBL" id="GLI24744.1"/>
    </source>
</evidence>
<dbReference type="SUPFAM" id="SSF47336">
    <property type="entry name" value="ACP-like"/>
    <property type="match status" value="1"/>
</dbReference>
<name>A0A9W6CSV9_XANFL</name>
<dbReference type="EMBL" id="JAVDPY010000008">
    <property type="protein sequence ID" value="MDR6335579.1"/>
    <property type="molecule type" value="Genomic_DNA"/>
</dbReference>